<dbReference type="AlphaFoldDB" id="A0A3D9HD62"/>
<accession>A0A3D9HD62</accession>
<organism evidence="1 2">
    <name type="scientific">Winogradskyella eximia</name>
    <dbReference type="NCBI Taxonomy" id="262006"/>
    <lineage>
        <taxon>Bacteria</taxon>
        <taxon>Pseudomonadati</taxon>
        <taxon>Bacteroidota</taxon>
        <taxon>Flavobacteriia</taxon>
        <taxon>Flavobacteriales</taxon>
        <taxon>Flavobacteriaceae</taxon>
        <taxon>Winogradskyella</taxon>
    </lineage>
</organism>
<sequence length="34" mass="3961">MPPPTEYYKKSIKELEAIQGIDIETLFEYANKSN</sequence>
<reference evidence="1 2" key="1">
    <citation type="submission" date="2018-07" db="EMBL/GenBank/DDBJ databases">
        <title>Genomic Encyclopedia of Type Strains, Phase III (KMG-III): the genomes of soil and plant-associated and newly described type strains.</title>
        <authorList>
            <person name="Whitman W."/>
        </authorList>
    </citation>
    <scope>NUCLEOTIDE SEQUENCE [LARGE SCALE GENOMIC DNA]</scope>
    <source>
        <strain evidence="1 2">CECT 7946</strain>
    </source>
</reference>
<proteinExistence type="predicted"/>
<protein>
    <submittedName>
        <fullName evidence="1">Uncharacterized protein</fullName>
    </submittedName>
</protein>
<name>A0A3D9HD62_9FLAO</name>
<comment type="caution">
    <text evidence="1">The sequence shown here is derived from an EMBL/GenBank/DDBJ whole genome shotgun (WGS) entry which is preliminary data.</text>
</comment>
<dbReference type="Proteomes" id="UP000256980">
    <property type="component" value="Unassembled WGS sequence"/>
</dbReference>
<evidence type="ECO:0000313" key="2">
    <source>
        <dbReference type="Proteomes" id="UP000256980"/>
    </source>
</evidence>
<dbReference type="EMBL" id="QRDV01000001">
    <property type="protein sequence ID" value="RED46936.1"/>
    <property type="molecule type" value="Genomic_DNA"/>
</dbReference>
<gene>
    <name evidence="1" type="ORF">DFQ10_101713</name>
</gene>
<keyword evidence="2" id="KW-1185">Reference proteome</keyword>
<evidence type="ECO:0000313" key="1">
    <source>
        <dbReference type="EMBL" id="RED46936.1"/>
    </source>
</evidence>